<dbReference type="InterPro" id="IPR001563">
    <property type="entry name" value="Peptidase_S10"/>
</dbReference>
<dbReference type="InterPro" id="IPR033124">
    <property type="entry name" value="Ser_caboxypep_his_AS"/>
</dbReference>
<dbReference type="GO" id="GO:0006508">
    <property type="term" value="P:proteolysis"/>
    <property type="evidence" value="ECO:0007669"/>
    <property type="project" value="UniProtKB-KW"/>
</dbReference>
<evidence type="ECO:0000256" key="2">
    <source>
        <dbReference type="ARBA" id="ARBA00012446"/>
    </source>
</evidence>
<dbReference type="OrthoDB" id="443318at2759"/>
<dbReference type="PROSITE" id="PS00560">
    <property type="entry name" value="CARBOXYPEPT_SER_HIS"/>
    <property type="match status" value="1"/>
</dbReference>
<dbReference type="GO" id="GO:0004185">
    <property type="term" value="F:serine-type carboxypeptidase activity"/>
    <property type="evidence" value="ECO:0007669"/>
    <property type="project" value="UniProtKB-EC"/>
</dbReference>
<dbReference type="AlphaFoldDB" id="A0A8H5CQR3"/>
<dbReference type="Gene3D" id="3.40.50.1820">
    <property type="entry name" value="alpha/beta hydrolase"/>
    <property type="match status" value="1"/>
</dbReference>
<dbReference type="PRINTS" id="PR00724">
    <property type="entry name" value="CRBOXYPTASEC"/>
</dbReference>
<evidence type="ECO:0000256" key="5">
    <source>
        <dbReference type="ARBA" id="ARBA00022801"/>
    </source>
</evidence>
<organism evidence="7 8">
    <name type="scientific">Leucocoprinus leucothites</name>
    <dbReference type="NCBI Taxonomy" id="201217"/>
    <lineage>
        <taxon>Eukaryota</taxon>
        <taxon>Fungi</taxon>
        <taxon>Dikarya</taxon>
        <taxon>Basidiomycota</taxon>
        <taxon>Agaricomycotina</taxon>
        <taxon>Agaricomycetes</taxon>
        <taxon>Agaricomycetidae</taxon>
        <taxon>Agaricales</taxon>
        <taxon>Agaricineae</taxon>
        <taxon>Agaricaceae</taxon>
        <taxon>Leucocoprinus</taxon>
    </lineage>
</organism>
<protein>
    <recommendedName>
        <fullName evidence="2">carboxypeptidase C</fullName>
        <ecNumber evidence="2">3.4.16.5</ecNumber>
    </recommendedName>
</protein>
<comment type="similarity">
    <text evidence="1">Belongs to the peptidase S10 family.</text>
</comment>
<dbReference type="Pfam" id="PF00450">
    <property type="entry name" value="Peptidase_S10"/>
    <property type="match status" value="1"/>
</dbReference>
<comment type="caution">
    <text evidence="7">The sequence shown here is derived from an EMBL/GenBank/DDBJ whole genome shotgun (WGS) entry which is preliminary data.</text>
</comment>
<dbReference type="GO" id="GO:0000324">
    <property type="term" value="C:fungal-type vacuole"/>
    <property type="evidence" value="ECO:0007669"/>
    <property type="project" value="TreeGrafter"/>
</dbReference>
<sequence length="368" mass="42026">MELGPCSLKDENTTVINPHSWNSNANIFFIEQPVGVGFSYAEYGEYVGTTEEAARDISNFVAIFFEHFNQFQDRGFHLAGESYSGRYLPIYAAEIYDQNTRFLEVGLTPINLQSVMIGNGLTDFFTQIYSGYDFGCSVYPFLSIDQCVKLKQLIPRCKRWTQSSCIDTFDMVDCRFSSTYCNEELWAFVYDDLGWNPYDIRRKCEGDIEETLCYPEVSPKLTAYLNHPSTRQKLGVDPRFIGKNYTTCSADVGSQFVLTLDYARPTYHYVGALLERGVRVLTYVGNYDWLCNWVGVEAWTLALEWSGKDAFGREELREWEVDGKIAGFVRSFGGFTFATIDGAGHMAPYDKPKESLALVQRWLAKEEI</sequence>
<dbReference type="PANTHER" id="PTHR11802">
    <property type="entry name" value="SERINE PROTEASE FAMILY S10 SERINE CARBOXYPEPTIDASE"/>
    <property type="match status" value="1"/>
</dbReference>
<proteinExistence type="inferred from homology"/>
<gene>
    <name evidence="7" type="ORF">D9756_011274</name>
</gene>
<dbReference type="InterPro" id="IPR029058">
    <property type="entry name" value="AB_hydrolase_fold"/>
</dbReference>
<dbReference type="Gene3D" id="1.10.287.410">
    <property type="match status" value="1"/>
</dbReference>
<evidence type="ECO:0000313" key="8">
    <source>
        <dbReference type="Proteomes" id="UP000559027"/>
    </source>
</evidence>
<evidence type="ECO:0000256" key="6">
    <source>
        <dbReference type="ARBA" id="ARBA00023180"/>
    </source>
</evidence>
<name>A0A8H5CQR3_9AGAR</name>
<evidence type="ECO:0000256" key="3">
    <source>
        <dbReference type="ARBA" id="ARBA00022645"/>
    </source>
</evidence>
<keyword evidence="3" id="KW-0121">Carboxypeptidase</keyword>
<accession>A0A8H5CQR3</accession>
<dbReference type="SUPFAM" id="SSF53474">
    <property type="entry name" value="alpha/beta-Hydrolases"/>
    <property type="match status" value="1"/>
</dbReference>
<evidence type="ECO:0000256" key="4">
    <source>
        <dbReference type="ARBA" id="ARBA00022670"/>
    </source>
</evidence>
<dbReference type="EC" id="3.4.16.5" evidence="2"/>
<evidence type="ECO:0000313" key="7">
    <source>
        <dbReference type="EMBL" id="KAF5346262.1"/>
    </source>
</evidence>
<reference evidence="7 8" key="1">
    <citation type="journal article" date="2020" name="ISME J.">
        <title>Uncovering the hidden diversity of litter-decomposition mechanisms in mushroom-forming fungi.</title>
        <authorList>
            <person name="Floudas D."/>
            <person name="Bentzer J."/>
            <person name="Ahren D."/>
            <person name="Johansson T."/>
            <person name="Persson P."/>
            <person name="Tunlid A."/>
        </authorList>
    </citation>
    <scope>NUCLEOTIDE SEQUENCE [LARGE SCALE GENOMIC DNA]</scope>
    <source>
        <strain evidence="7 8">CBS 146.42</strain>
    </source>
</reference>
<keyword evidence="4" id="KW-0645">Protease</keyword>
<dbReference type="EMBL" id="JAACJO010000034">
    <property type="protein sequence ID" value="KAF5346262.1"/>
    <property type="molecule type" value="Genomic_DNA"/>
</dbReference>
<keyword evidence="8" id="KW-1185">Reference proteome</keyword>
<dbReference type="Proteomes" id="UP000559027">
    <property type="component" value="Unassembled WGS sequence"/>
</dbReference>
<evidence type="ECO:0000256" key="1">
    <source>
        <dbReference type="ARBA" id="ARBA00009431"/>
    </source>
</evidence>
<keyword evidence="6" id="KW-0325">Glycoprotein</keyword>
<keyword evidence="5" id="KW-0378">Hydrolase</keyword>
<dbReference type="PANTHER" id="PTHR11802:SF113">
    <property type="entry name" value="SERINE CARBOXYPEPTIDASE CTSA-4.1"/>
    <property type="match status" value="1"/>
</dbReference>